<dbReference type="OrthoDB" id="5135119at2759"/>
<evidence type="ECO:0000313" key="6">
    <source>
        <dbReference type="Proteomes" id="UP000000559"/>
    </source>
</evidence>
<dbReference type="AlphaFoldDB" id="A0A1D8PUA4"/>
<dbReference type="FunCoup" id="A0A1D8PUA4">
    <property type="interactions" value="73"/>
</dbReference>
<dbReference type="InterPro" id="IPR012981">
    <property type="entry name" value="PIH1_N"/>
</dbReference>
<comment type="similarity">
    <text evidence="1">Belongs to the PIH1 family.</text>
</comment>
<dbReference type="GO" id="GO:0006364">
    <property type="term" value="P:rRNA processing"/>
    <property type="evidence" value="ECO:0000318"/>
    <property type="project" value="GO_Central"/>
</dbReference>
<gene>
    <name evidence="5" type="ordered locus">CAALFM_CR10630WA</name>
    <name evidence="4" type="ordered locus">orf19.7646</name>
</gene>
<dbReference type="RefSeq" id="XP_719405.1">
    <property type="nucleotide sequence ID" value="XM_714312.1"/>
</dbReference>
<reference evidence="5 6" key="3">
    <citation type="journal article" date="2013" name="Genome Biol.">
        <title>Assembly of a phased diploid Candida albicans genome facilitates allele-specific measurements and provides a simple model for repeat and indel structure.</title>
        <authorList>
            <person name="Muzzey D."/>
            <person name="Schwartz K."/>
            <person name="Weissman J.S."/>
            <person name="Sherlock G."/>
        </authorList>
    </citation>
    <scope>NUCLEOTIDE SEQUENCE [LARGE SCALE GENOMIC DNA]</scope>
    <source>
        <strain evidence="6">SC5314 / ATCC MYA-2876</strain>
    </source>
</reference>
<evidence type="ECO:0008006" key="7">
    <source>
        <dbReference type="Google" id="ProtNLM"/>
    </source>
</evidence>
<dbReference type="STRING" id="237561.A0A1D8PUA4"/>
<dbReference type="CGD" id="CAL0000189070">
    <property type="gene designation" value="orf19.7646"/>
</dbReference>
<evidence type="ECO:0000256" key="1">
    <source>
        <dbReference type="ARBA" id="ARBA00008511"/>
    </source>
</evidence>
<organism evidence="5 6">
    <name type="scientific">Candida albicans (strain SC5314 / ATCC MYA-2876)</name>
    <name type="common">Yeast</name>
    <dbReference type="NCBI Taxonomy" id="237561"/>
    <lineage>
        <taxon>Eukaryota</taxon>
        <taxon>Fungi</taxon>
        <taxon>Dikarya</taxon>
        <taxon>Ascomycota</taxon>
        <taxon>Saccharomycotina</taxon>
        <taxon>Pichiomycetes</taxon>
        <taxon>Debaryomycetaceae</taxon>
        <taxon>Candida/Lodderomyces clade</taxon>
        <taxon>Candida</taxon>
    </lineage>
</organism>
<dbReference type="VEuPathDB" id="FungiDB:CR_10630W_A"/>
<dbReference type="InterPro" id="IPR050734">
    <property type="entry name" value="PIH1/Kintoun_subfamily"/>
</dbReference>
<feature type="domain" description="PIH1 N-terminal" evidence="2">
    <location>
        <begin position="14"/>
        <end position="160"/>
    </location>
</feature>
<dbReference type="PANTHER" id="PTHR22997">
    <property type="entry name" value="PIH1 DOMAIN-CONTAINING PROTEIN 1"/>
    <property type="match status" value="1"/>
</dbReference>
<dbReference type="KEGG" id="cal:CAALFM_CR10630WA"/>
<feature type="domain" description="Pih1 Ascomycota CS" evidence="3">
    <location>
        <begin position="231"/>
        <end position="313"/>
    </location>
</feature>
<dbReference type="Proteomes" id="UP000000559">
    <property type="component" value="Chromosome R"/>
</dbReference>
<evidence type="ECO:0000259" key="2">
    <source>
        <dbReference type="Pfam" id="PF08190"/>
    </source>
</evidence>
<name>A0A1D8PUA4_CANAL</name>
<evidence type="ECO:0000259" key="3">
    <source>
        <dbReference type="Pfam" id="PF18482"/>
    </source>
</evidence>
<keyword evidence="6" id="KW-1185">Reference proteome</keyword>
<dbReference type="GO" id="GO:0000492">
    <property type="term" value="P:box C/D snoRNP assembly"/>
    <property type="evidence" value="ECO:0000318"/>
    <property type="project" value="GO_Central"/>
</dbReference>
<reference evidence="5 6" key="2">
    <citation type="journal article" date="2007" name="Genome Biol.">
        <title>Assembly of the Candida albicans genome into sixteen supercontigs aligned on the eight chromosomes.</title>
        <authorList>
            <person name="van het Hoog M."/>
            <person name="Rast T.J."/>
            <person name="Martchenko M."/>
            <person name="Grindle S."/>
            <person name="Dignard D."/>
            <person name="Hogues H."/>
            <person name="Cuomo C."/>
            <person name="Berriman M."/>
            <person name="Scherer S."/>
            <person name="Magee B.B."/>
            <person name="Whiteway M."/>
            <person name="Chibana H."/>
            <person name="Nantel A."/>
            <person name="Magee P.T."/>
        </authorList>
    </citation>
    <scope>GENOME REANNOTATION</scope>
    <source>
        <strain evidence="6">SC5314 / ATCC MYA-2876</strain>
    </source>
</reference>
<dbReference type="GO" id="GO:1990904">
    <property type="term" value="C:ribonucleoprotein complex"/>
    <property type="evidence" value="ECO:0000318"/>
    <property type="project" value="GO_Central"/>
</dbReference>
<reference evidence="5 6" key="1">
    <citation type="journal article" date="2004" name="Proc. Natl. Acad. Sci. U.S.A.">
        <title>The diploid genome sequence of Candida albicans.</title>
        <authorList>
            <person name="Jones T."/>
            <person name="Federspiel N.A."/>
            <person name="Chibana H."/>
            <person name="Dungan J."/>
            <person name="Kalman S."/>
            <person name="Magee B.B."/>
            <person name="Newport G."/>
            <person name="Thorstenson Y.R."/>
            <person name="Agabian N."/>
            <person name="Magee P.T."/>
            <person name="Davis R.W."/>
            <person name="Scherer S."/>
        </authorList>
    </citation>
    <scope>NUCLEOTIDE SEQUENCE [LARGE SCALE GENOMIC DNA]</scope>
    <source>
        <strain evidence="6">SC5314 / ATCC MYA-2876</strain>
    </source>
</reference>
<proteinExistence type="inferred from homology"/>
<dbReference type="SMR" id="A0A1D8PUA4"/>
<dbReference type="GeneID" id="3639007"/>
<dbReference type="Pfam" id="PF08190">
    <property type="entry name" value="PIH1"/>
    <property type="match status" value="1"/>
</dbReference>
<dbReference type="eggNOG" id="KOG4356">
    <property type="taxonomic scope" value="Eukaryota"/>
</dbReference>
<accession>A0A1D8PUA4</accession>
<evidence type="ECO:0000313" key="5">
    <source>
        <dbReference type="EMBL" id="AOW31711.1"/>
    </source>
</evidence>
<dbReference type="OMA" id="EWCLESC"/>
<dbReference type="GO" id="GO:0097255">
    <property type="term" value="C:R2TP complex"/>
    <property type="evidence" value="ECO:0000318"/>
    <property type="project" value="GO_Central"/>
</dbReference>
<sequence>MIHESSLVMSLVEEQESITLHPKPGFVIKTKILESKDLSRTLTKVFINVCHSPDVPKPDVDFEPEIVFPLIIDNEWEIPIILSKEKKSKDKKGFPSFVYDCCINSECFQWCQISTDLKSILIEWCIESVELVYSLTLEREYSMPKMLAKGELSNTVVTKKELLGSGLKDRLKELQQNETLGLIKEMESEEEEELPDLMNINKTPAKPLIEEINYQLKPSPKSKPPKPVKELTYTVSFKNVADPNFNLAVIVTYDEEIDNNFSITYSSESSSLLVKSSGLKFASGNSLEIPVSPDIIVTNTKCFAVHNTMYIFI</sequence>
<dbReference type="InParanoid" id="A0A1D8PUA4"/>
<protein>
    <recommendedName>
        <fullName evidence="7">PIH1 N-terminal domain-containing protein</fullName>
    </recommendedName>
</protein>
<dbReference type="Pfam" id="PF18482">
    <property type="entry name" value="Pih1_fungal_CS"/>
    <property type="match status" value="1"/>
</dbReference>
<dbReference type="EMBL" id="CP017630">
    <property type="protein sequence ID" value="AOW31711.1"/>
    <property type="molecule type" value="Genomic_DNA"/>
</dbReference>
<dbReference type="GO" id="GO:0006457">
    <property type="term" value="P:protein folding"/>
    <property type="evidence" value="ECO:0007669"/>
    <property type="project" value="EnsemblFungi"/>
</dbReference>
<dbReference type="GO" id="GO:0005737">
    <property type="term" value="C:cytoplasm"/>
    <property type="evidence" value="ECO:0000318"/>
    <property type="project" value="GO_Central"/>
</dbReference>
<evidence type="ECO:0000313" key="4">
    <source>
        <dbReference type="CGD" id="CAL0000189070"/>
    </source>
</evidence>
<dbReference type="InterPro" id="IPR041441">
    <property type="entry name" value="Pih1_CS_Ascomycota"/>
</dbReference>
<dbReference type="PANTHER" id="PTHR22997:SF0">
    <property type="entry name" value="PIH1 DOMAIN-CONTAINING PROTEIN 1"/>
    <property type="match status" value="1"/>
</dbReference>